<evidence type="ECO:0000256" key="12">
    <source>
        <dbReference type="SAM" id="MobiDB-lite"/>
    </source>
</evidence>
<evidence type="ECO:0000256" key="8">
    <source>
        <dbReference type="ARBA" id="ARBA00022801"/>
    </source>
</evidence>
<dbReference type="GO" id="GO:0003935">
    <property type="term" value="F:GTP cyclohydrolase II activity"/>
    <property type="evidence" value="ECO:0007669"/>
    <property type="project" value="UniProtKB-EC"/>
</dbReference>
<dbReference type="HAMAP" id="MF_00179">
    <property type="entry name" value="RibA"/>
    <property type="match status" value="1"/>
</dbReference>
<keyword evidence="8" id="KW-0378">Hydrolase</keyword>
<organism evidence="14">
    <name type="scientific">Cyanophora paradoxa</name>
    <dbReference type="NCBI Taxonomy" id="2762"/>
    <lineage>
        <taxon>Eukaryota</taxon>
        <taxon>Glaucocystophyceae</taxon>
        <taxon>Cyanophorales</taxon>
        <taxon>Cyanophoraceae</taxon>
        <taxon>Cyanophora</taxon>
    </lineage>
</organism>
<dbReference type="Pfam" id="PF13426">
    <property type="entry name" value="PAS_9"/>
    <property type="match status" value="1"/>
</dbReference>
<dbReference type="EC" id="3.5.4.25" evidence="4"/>
<dbReference type="CDD" id="cd00641">
    <property type="entry name" value="GTP_cyclohydro2"/>
    <property type="match status" value="1"/>
</dbReference>
<dbReference type="NCBIfam" id="TIGR00229">
    <property type="entry name" value="sensory_box"/>
    <property type="match status" value="1"/>
</dbReference>
<evidence type="ECO:0000256" key="5">
    <source>
        <dbReference type="ARBA" id="ARBA00022619"/>
    </source>
</evidence>
<dbReference type="FunFam" id="3.40.50.10990:FF:000001">
    <property type="entry name" value="Riboflavin biosynthesis protein RibBA"/>
    <property type="match status" value="1"/>
</dbReference>
<accession>A0A126X3A2</accession>
<dbReference type="SUPFAM" id="SSF55785">
    <property type="entry name" value="PYP-like sensor domain (PAS domain)"/>
    <property type="match status" value="1"/>
</dbReference>
<dbReference type="PROSITE" id="PS50112">
    <property type="entry name" value="PAS"/>
    <property type="match status" value="1"/>
</dbReference>
<keyword evidence="7" id="KW-0547">Nucleotide-binding</keyword>
<name>A0A126X3A2_CYAPA</name>
<dbReference type="GO" id="GO:0005829">
    <property type="term" value="C:cytosol"/>
    <property type="evidence" value="ECO:0007669"/>
    <property type="project" value="TreeGrafter"/>
</dbReference>
<keyword evidence="10" id="KW-0342">GTP-binding</keyword>
<evidence type="ECO:0000256" key="10">
    <source>
        <dbReference type="ARBA" id="ARBA00023134"/>
    </source>
</evidence>
<dbReference type="InterPro" id="IPR036144">
    <property type="entry name" value="RibA-like_sf"/>
</dbReference>
<keyword evidence="6" id="KW-0479">Metal-binding</keyword>
<evidence type="ECO:0000256" key="7">
    <source>
        <dbReference type="ARBA" id="ARBA00022741"/>
    </source>
</evidence>
<sequence>MVHLCELDAPASEFVEGQREQGVVITNAQELIVYCSDEFSRITGYDRSEIIGKNCRFLQGAETDPHAVEEIRRSRKERKPCRVALLNYRRDGTQFWNLLTITPILDKTTSQITNFAGSLFMVGLVPSPHTDRHFIERRRITDGAIISLSELDLEDDLDSSSASSSMSSSSDDLLGKPSLSRRKAQPIRTNFVAETRLPTHKGFYRVRAYRDSENTGYEPLAIIYGDVSGRDKIAVRVHDQCMTSEVLGSLKCDCKEQLDYAMEYIRDNGPGVVIYLQQEGRGIGLANKIAAYAMQEKGYDTVDANRVLGLPDDARDYRCVVDILNDLDVDSIVLITNNPRKVDQLTNLGVEVVGRIPVILPCTQYNVNYLVAKAARMGHVVDRQLEVKKVELR</sequence>
<evidence type="ECO:0000256" key="3">
    <source>
        <dbReference type="ARBA" id="ARBA00005520"/>
    </source>
</evidence>
<comment type="catalytic activity">
    <reaction evidence="11">
        <text>GTP + 4 H2O = 2,5-diamino-6-hydroxy-4-(5-phosphoribosylamino)-pyrimidine + formate + 2 phosphate + 3 H(+)</text>
        <dbReference type="Rhea" id="RHEA:23704"/>
        <dbReference type="ChEBI" id="CHEBI:15377"/>
        <dbReference type="ChEBI" id="CHEBI:15378"/>
        <dbReference type="ChEBI" id="CHEBI:15740"/>
        <dbReference type="ChEBI" id="CHEBI:37565"/>
        <dbReference type="ChEBI" id="CHEBI:43474"/>
        <dbReference type="ChEBI" id="CHEBI:58614"/>
        <dbReference type="EC" id="3.5.4.25"/>
    </reaction>
</comment>
<evidence type="ECO:0000256" key="9">
    <source>
        <dbReference type="ARBA" id="ARBA00022833"/>
    </source>
</evidence>
<dbReference type="Pfam" id="PF00925">
    <property type="entry name" value="GTP_cyclohydro2"/>
    <property type="match status" value="1"/>
</dbReference>
<dbReference type="InterPro" id="IPR035965">
    <property type="entry name" value="PAS-like_dom_sf"/>
</dbReference>
<keyword evidence="5" id="KW-0686">Riboflavin biosynthesis</keyword>
<dbReference type="GO" id="GO:0008686">
    <property type="term" value="F:3,4-dihydroxy-2-butanone-4-phosphate synthase activity"/>
    <property type="evidence" value="ECO:0007669"/>
    <property type="project" value="TreeGrafter"/>
</dbReference>
<evidence type="ECO:0000256" key="11">
    <source>
        <dbReference type="ARBA" id="ARBA00049295"/>
    </source>
</evidence>
<evidence type="ECO:0000259" key="13">
    <source>
        <dbReference type="PROSITE" id="PS50112"/>
    </source>
</evidence>
<evidence type="ECO:0000256" key="4">
    <source>
        <dbReference type="ARBA" id="ARBA00012762"/>
    </source>
</evidence>
<dbReference type="InterPro" id="IPR032677">
    <property type="entry name" value="GTP_cyclohydro_II"/>
</dbReference>
<keyword evidence="9" id="KW-0862">Zinc</keyword>
<dbReference type="Gene3D" id="3.30.450.20">
    <property type="entry name" value="PAS domain"/>
    <property type="match status" value="1"/>
</dbReference>
<dbReference type="InterPro" id="IPR000926">
    <property type="entry name" value="RibA"/>
</dbReference>
<evidence type="ECO:0000256" key="1">
    <source>
        <dbReference type="ARBA" id="ARBA00001947"/>
    </source>
</evidence>
<dbReference type="AlphaFoldDB" id="A0A126X3A2"/>
<feature type="domain" description="PAS" evidence="13">
    <location>
        <begin position="23"/>
        <end position="54"/>
    </location>
</feature>
<dbReference type="SUPFAM" id="SSF142695">
    <property type="entry name" value="RibA-like"/>
    <property type="match status" value="1"/>
</dbReference>
<feature type="compositionally biased region" description="Low complexity" evidence="12">
    <location>
        <begin position="159"/>
        <end position="172"/>
    </location>
</feature>
<dbReference type="CDD" id="cd00130">
    <property type="entry name" value="PAS"/>
    <property type="match status" value="1"/>
</dbReference>
<dbReference type="PANTHER" id="PTHR21327">
    <property type="entry name" value="GTP CYCLOHYDROLASE II-RELATED"/>
    <property type="match status" value="1"/>
</dbReference>
<protein>
    <recommendedName>
        <fullName evidence="4">GTP cyclohydrolase II</fullName>
        <ecNumber evidence="4">3.5.4.25</ecNumber>
    </recommendedName>
</protein>
<dbReference type="GO" id="GO:0005525">
    <property type="term" value="F:GTP binding"/>
    <property type="evidence" value="ECO:0007669"/>
    <property type="project" value="UniProtKB-KW"/>
</dbReference>
<reference evidence="14" key="1">
    <citation type="journal article" date="2016" name="Proc. Natl. Acad. Sci. U.S.A.">
        <title>Functional and topological diversity of LOV domain photoreceptors.</title>
        <authorList>
            <person name="Glantz S.T."/>
            <person name="Carpenter E.J."/>
            <person name="Melkonian M."/>
            <person name="Gardner K.H."/>
            <person name="Boyden E.S."/>
            <person name="Wong G.K."/>
            <person name="Chow B.Y."/>
        </authorList>
    </citation>
    <scope>NUCLEOTIDE SEQUENCE</scope>
    <source>
        <strain evidence="14">WLZP_2001299</strain>
    </source>
</reference>
<comment type="similarity">
    <text evidence="3">In the N-terminal section; belongs to the DHBP synthase family.</text>
</comment>
<dbReference type="GO" id="GO:0009231">
    <property type="term" value="P:riboflavin biosynthetic process"/>
    <property type="evidence" value="ECO:0007669"/>
    <property type="project" value="UniProtKB-KW"/>
</dbReference>
<proteinExistence type="evidence at transcript level"/>
<dbReference type="NCBIfam" id="NF001591">
    <property type="entry name" value="PRK00393.1"/>
    <property type="match status" value="1"/>
</dbReference>
<dbReference type="Gene3D" id="3.40.50.10990">
    <property type="entry name" value="GTP cyclohydrolase II"/>
    <property type="match status" value="1"/>
</dbReference>
<evidence type="ECO:0000256" key="6">
    <source>
        <dbReference type="ARBA" id="ARBA00022723"/>
    </source>
</evidence>
<comment type="pathway">
    <text evidence="2">Cofactor biosynthesis; riboflavin biosynthesis; 5-amino-6-(D-ribitylamino)uracil from GTP: step 1/4.</text>
</comment>
<comment type="cofactor">
    <cofactor evidence="1">
        <name>Zn(2+)</name>
        <dbReference type="ChEBI" id="CHEBI:29105"/>
    </cofactor>
</comment>
<dbReference type="PANTHER" id="PTHR21327:SF47">
    <property type="entry name" value="GTP CYCLOHYDROLASE II DOMAIN-CONTAINING PROTEIN"/>
    <property type="match status" value="1"/>
</dbReference>
<dbReference type="EMBL" id="KU701587">
    <property type="protein sequence ID" value="AML79169.1"/>
    <property type="molecule type" value="mRNA"/>
</dbReference>
<feature type="region of interest" description="Disordered" evidence="12">
    <location>
        <begin position="159"/>
        <end position="179"/>
    </location>
</feature>
<dbReference type="GO" id="GO:0046872">
    <property type="term" value="F:metal ion binding"/>
    <property type="evidence" value="ECO:0007669"/>
    <property type="project" value="UniProtKB-KW"/>
</dbReference>
<dbReference type="InterPro" id="IPR000014">
    <property type="entry name" value="PAS"/>
</dbReference>
<evidence type="ECO:0000313" key="14">
    <source>
        <dbReference type="EMBL" id="AML79169.1"/>
    </source>
</evidence>
<evidence type="ECO:0000256" key="2">
    <source>
        <dbReference type="ARBA" id="ARBA00004853"/>
    </source>
</evidence>